<keyword evidence="2" id="KW-0012">Acyltransferase</keyword>
<dbReference type="EC" id="2.3.1.202" evidence="2"/>
<dbReference type="GO" id="GO:0016747">
    <property type="term" value="F:acyltransferase activity, transferring groups other than amino-acyl groups"/>
    <property type="evidence" value="ECO:0007669"/>
    <property type="project" value="InterPro"/>
</dbReference>
<dbReference type="KEGG" id="ppsr:I6J18_08555"/>
<dbReference type="RefSeq" id="WP_051387857.1">
    <property type="nucleotide sequence ID" value="NZ_CP068053.1"/>
</dbReference>
<organism evidence="2 3">
    <name type="scientific">Peribacillus psychrosaccharolyticus</name>
    <name type="common">Bacillus psychrosaccharolyticus</name>
    <dbReference type="NCBI Taxonomy" id="1407"/>
    <lineage>
        <taxon>Bacteria</taxon>
        <taxon>Bacillati</taxon>
        <taxon>Bacillota</taxon>
        <taxon>Bacilli</taxon>
        <taxon>Bacillales</taxon>
        <taxon>Bacillaceae</taxon>
        <taxon>Peribacillus</taxon>
    </lineage>
</organism>
<evidence type="ECO:0000259" key="1">
    <source>
        <dbReference type="PROSITE" id="PS51186"/>
    </source>
</evidence>
<dbReference type="PROSITE" id="PS51186">
    <property type="entry name" value="GNAT"/>
    <property type="match status" value="1"/>
</dbReference>
<gene>
    <name evidence="2" type="primary">pseH</name>
    <name evidence="2" type="ORF">I6J18_08555</name>
</gene>
<accession>A0A974NPX5</accession>
<sequence length="158" mass="18782">MNKMTYFLRELVDSDKDMIFQWRNAEEVRVNMFSNHPIRYEEHCRWFEDAMHNSNYFRVFIGPDKPLGFVSFKKTVKDECVWGFYVGEQDAPKGTGTIMTTLAIDYAFYQLHMNKIIGEVLIFNKKSKGLHRKLGFEKEGVYQNQQGQIIALFYLKKR</sequence>
<name>A0A974NPX5_PERPY</name>
<dbReference type="PANTHER" id="PTHR43415">
    <property type="entry name" value="SPERMIDINE N(1)-ACETYLTRANSFERASE"/>
    <property type="match status" value="1"/>
</dbReference>
<dbReference type="InterPro" id="IPR000182">
    <property type="entry name" value="GNAT_dom"/>
</dbReference>
<dbReference type="Pfam" id="PF13302">
    <property type="entry name" value="Acetyltransf_3"/>
    <property type="match status" value="1"/>
</dbReference>
<dbReference type="InterPro" id="IPR020036">
    <property type="entry name" value="PseH"/>
</dbReference>
<dbReference type="EMBL" id="CP068053">
    <property type="protein sequence ID" value="QQT01879.1"/>
    <property type="molecule type" value="Genomic_DNA"/>
</dbReference>
<reference evidence="2 3" key="1">
    <citation type="submission" date="2021-01" db="EMBL/GenBank/DDBJ databases">
        <title>FDA dAtabase for Regulatory Grade micrObial Sequences (FDA-ARGOS): Supporting development and validation of Infectious Disease Dx tests.</title>
        <authorList>
            <person name="Nelson B."/>
            <person name="Plummer A."/>
            <person name="Tallon L."/>
            <person name="Sadzewicz L."/>
            <person name="Zhao X."/>
            <person name="Boylan J."/>
            <person name="Ott S."/>
            <person name="Bowen H."/>
            <person name="Vavikolanu K."/>
            <person name="Mehta A."/>
            <person name="Aluvathingal J."/>
            <person name="Nadendla S."/>
            <person name="Myers T."/>
            <person name="Yan Y."/>
            <person name="Sichtig H."/>
        </authorList>
    </citation>
    <scope>NUCLEOTIDE SEQUENCE [LARGE SCALE GENOMIC DNA]</scope>
    <source>
        <strain evidence="2 3">FDAARGOS_1161</strain>
    </source>
</reference>
<dbReference type="Proteomes" id="UP000595254">
    <property type="component" value="Chromosome"/>
</dbReference>
<dbReference type="PANTHER" id="PTHR43415:SF3">
    <property type="entry name" value="GNAT-FAMILY ACETYLTRANSFERASE"/>
    <property type="match status" value="1"/>
</dbReference>
<dbReference type="SUPFAM" id="SSF55729">
    <property type="entry name" value="Acyl-CoA N-acyltransferases (Nat)"/>
    <property type="match status" value="1"/>
</dbReference>
<evidence type="ECO:0000313" key="3">
    <source>
        <dbReference type="Proteomes" id="UP000595254"/>
    </source>
</evidence>
<dbReference type="NCBIfam" id="TIGR03585">
    <property type="entry name" value="PseH"/>
    <property type="match status" value="1"/>
</dbReference>
<feature type="domain" description="N-acetyltransferase" evidence="1">
    <location>
        <begin position="6"/>
        <end position="158"/>
    </location>
</feature>
<proteinExistence type="predicted"/>
<dbReference type="Gene3D" id="3.40.630.30">
    <property type="match status" value="1"/>
</dbReference>
<evidence type="ECO:0000313" key="2">
    <source>
        <dbReference type="EMBL" id="QQT01879.1"/>
    </source>
</evidence>
<keyword evidence="2" id="KW-0808">Transferase</keyword>
<dbReference type="InterPro" id="IPR016181">
    <property type="entry name" value="Acyl_CoA_acyltransferase"/>
</dbReference>
<dbReference type="AlphaFoldDB" id="A0A974NPX5"/>
<keyword evidence="3" id="KW-1185">Reference proteome</keyword>
<protein>
    <submittedName>
        <fullName evidence="2">UDP-4-amino-4, 6-dideoxy-N-acetyl-beta-L-altrosamine N-acetyltransferase</fullName>
        <ecNumber evidence="2">2.3.1.202</ecNumber>
    </submittedName>
</protein>